<accession>A0A0F8ZXW1</accession>
<evidence type="ECO:0000313" key="1">
    <source>
        <dbReference type="EMBL" id="KKK64786.1"/>
    </source>
</evidence>
<gene>
    <name evidence="1" type="ORF">LCGC14_2980660</name>
</gene>
<organism evidence="1">
    <name type="scientific">marine sediment metagenome</name>
    <dbReference type="NCBI Taxonomy" id="412755"/>
    <lineage>
        <taxon>unclassified sequences</taxon>
        <taxon>metagenomes</taxon>
        <taxon>ecological metagenomes</taxon>
    </lineage>
</organism>
<protein>
    <submittedName>
        <fullName evidence="1">Uncharacterized protein</fullName>
    </submittedName>
</protein>
<dbReference type="EMBL" id="LAZR01060865">
    <property type="protein sequence ID" value="KKK64786.1"/>
    <property type="molecule type" value="Genomic_DNA"/>
</dbReference>
<comment type="caution">
    <text evidence="1">The sequence shown here is derived from an EMBL/GenBank/DDBJ whole genome shotgun (WGS) entry which is preliminary data.</text>
</comment>
<name>A0A0F8ZXW1_9ZZZZ</name>
<proteinExistence type="predicted"/>
<dbReference type="AlphaFoldDB" id="A0A0F8ZXW1"/>
<reference evidence="1" key="1">
    <citation type="journal article" date="2015" name="Nature">
        <title>Complex archaea that bridge the gap between prokaryotes and eukaryotes.</title>
        <authorList>
            <person name="Spang A."/>
            <person name="Saw J.H."/>
            <person name="Jorgensen S.L."/>
            <person name="Zaremba-Niedzwiedzka K."/>
            <person name="Martijn J."/>
            <person name="Lind A.E."/>
            <person name="van Eijk R."/>
            <person name="Schleper C."/>
            <person name="Guy L."/>
            <person name="Ettema T.J."/>
        </authorList>
    </citation>
    <scope>NUCLEOTIDE SEQUENCE</scope>
</reference>
<feature type="non-terminal residue" evidence="1">
    <location>
        <position position="25"/>
    </location>
</feature>
<sequence length="25" mass="3029">MECKYPKCQKAQRAQLILLKQDDYN</sequence>